<feature type="non-terminal residue" evidence="1">
    <location>
        <position position="1"/>
    </location>
</feature>
<evidence type="ECO:0000313" key="2">
    <source>
        <dbReference type="Proteomes" id="UP000676336"/>
    </source>
</evidence>
<evidence type="ECO:0000313" key="1">
    <source>
        <dbReference type="EMBL" id="CAF4433696.1"/>
    </source>
</evidence>
<gene>
    <name evidence="1" type="ORF">SMN809_LOCUS31941</name>
</gene>
<dbReference type="AlphaFoldDB" id="A0A8S2W9E5"/>
<organism evidence="1 2">
    <name type="scientific">Rotaria magnacalcarata</name>
    <dbReference type="NCBI Taxonomy" id="392030"/>
    <lineage>
        <taxon>Eukaryota</taxon>
        <taxon>Metazoa</taxon>
        <taxon>Spiralia</taxon>
        <taxon>Gnathifera</taxon>
        <taxon>Rotifera</taxon>
        <taxon>Eurotatoria</taxon>
        <taxon>Bdelloidea</taxon>
        <taxon>Philodinida</taxon>
        <taxon>Philodinidae</taxon>
        <taxon>Rotaria</taxon>
    </lineage>
</organism>
<comment type="caution">
    <text evidence="1">The sequence shown here is derived from an EMBL/GenBank/DDBJ whole genome shotgun (WGS) entry which is preliminary data.</text>
</comment>
<dbReference type="Proteomes" id="UP000676336">
    <property type="component" value="Unassembled WGS sequence"/>
</dbReference>
<proteinExistence type="predicted"/>
<reference evidence="1" key="1">
    <citation type="submission" date="2021-02" db="EMBL/GenBank/DDBJ databases">
        <authorList>
            <person name="Nowell W R."/>
        </authorList>
    </citation>
    <scope>NUCLEOTIDE SEQUENCE</scope>
</reference>
<dbReference type="EMBL" id="CAJOBI010065374">
    <property type="protein sequence ID" value="CAF4433696.1"/>
    <property type="molecule type" value="Genomic_DNA"/>
</dbReference>
<accession>A0A8S2W9E5</accession>
<dbReference type="Gene3D" id="3.40.50.1110">
    <property type="entry name" value="SGNH hydrolase"/>
    <property type="match status" value="1"/>
</dbReference>
<dbReference type="SUPFAM" id="SSF52266">
    <property type="entry name" value="SGNH hydrolase"/>
    <property type="match status" value="1"/>
</dbReference>
<dbReference type="InterPro" id="IPR036514">
    <property type="entry name" value="SGNH_hydro_sf"/>
</dbReference>
<name>A0A8S2W9E5_9BILA</name>
<sequence length="353" mass="41187">MGWEDVISELRPFASFSIFDLSHIMNHLYLQTNFTNEWNKAHPHTFECINRYQPVQDDDKSGDSLICLVNSDDLDNDLYHMDSTSDFISYQYTRESLIEYTINDLVALTKLYIYWFCNKFDFLDRNSMDTSTSTSIAHHEHTALPLYFILSDSHGKNLQSTIKTPYYQIKTRSISGLQWVNTYDYTLCTQTVLNSPSISSILSSATRVLFLIGTNSVRSMPALRIIQQVEAIANMIRLNHHHIDHLEKITIAATFPCLKVSSRFPTIDLLLNNINLYNQQLEILSRRLGFSFLDFHITPEHLHRDHLHLQHQYKKILHTTIVQYFDTIIAKQVKSPQSQHRTSTAITRRNKRR</sequence>
<protein>
    <submittedName>
        <fullName evidence="1">Uncharacterized protein</fullName>
    </submittedName>
</protein>